<organism evidence="1 2">
    <name type="scientific">Shewanella japonica</name>
    <dbReference type="NCBI Taxonomy" id="93973"/>
    <lineage>
        <taxon>Bacteria</taxon>
        <taxon>Pseudomonadati</taxon>
        <taxon>Pseudomonadota</taxon>
        <taxon>Gammaproteobacteria</taxon>
        <taxon>Alteromonadales</taxon>
        <taxon>Shewanellaceae</taxon>
        <taxon>Shewanella</taxon>
    </lineage>
</organism>
<evidence type="ECO:0008006" key="3">
    <source>
        <dbReference type="Google" id="ProtNLM"/>
    </source>
</evidence>
<dbReference type="RefSeq" id="WP_055024720.1">
    <property type="nucleotide sequence ID" value="NZ_CANMJJ010000011.1"/>
</dbReference>
<proteinExistence type="predicted"/>
<gene>
    <name evidence="1" type="ORF">SJ2017_2641</name>
</gene>
<evidence type="ECO:0000313" key="1">
    <source>
        <dbReference type="EMBL" id="ARD22929.1"/>
    </source>
</evidence>
<name>A0ABM6JMA9_9GAMM</name>
<reference evidence="1 2" key="1">
    <citation type="submission" date="2017-03" db="EMBL/GenBank/DDBJ databases">
        <title>Genome sequencing of Shewanella japonica KCTC 22435.</title>
        <authorList>
            <person name="Kim K.M."/>
        </authorList>
    </citation>
    <scope>NUCLEOTIDE SEQUENCE [LARGE SCALE GENOMIC DNA]</scope>
    <source>
        <strain evidence="1 2">KCTC 22435</strain>
    </source>
</reference>
<accession>A0ABM6JMA9</accession>
<dbReference type="Proteomes" id="UP000191820">
    <property type="component" value="Chromosome"/>
</dbReference>
<protein>
    <recommendedName>
        <fullName evidence="3">Lipoprotein</fullName>
    </recommendedName>
</protein>
<dbReference type="EMBL" id="CP020472">
    <property type="protein sequence ID" value="ARD22929.1"/>
    <property type="molecule type" value="Genomic_DNA"/>
</dbReference>
<dbReference type="PROSITE" id="PS51257">
    <property type="entry name" value="PROKAR_LIPOPROTEIN"/>
    <property type="match status" value="1"/>
</dbReference>
<keyword evidence="2" id="KW-1185">Reference proteome</keyword>
<evidence type="ECO:0000313" key="2">
    <source>
        <dbReference type="Proteomes" id="UP000191820"/>
    </source>
</evidence>
<sequence>MHKIFVLISLFFFAACTPSEERQQGRLEKALSPEEVSLGFFRAIYVDKDVNKAKVFVNQELKDIMSHYHIASAVQRHVLGLSMTDVNMSIDDIDIDFFRKFTDEVDVKVKMEGLRGGSPWVDDRTIKLVKNGKSWIIVEVLTEKGRIEG</sequence>